<dbReference type="PANTHER" id="PTHR46640">
    <property type="entry name" value="TRIACYLGLYCEROL LIPASE, PUTATIVE (AFU_ORTHOLOGUE AFUA_6G06510)-RELATED"/>
    <property type="match status" value="1"/>
</dbReference>
<evidence type="ECO:0000256" key="1">
    <source>
        <dbReference type="ARBA" id="ARBA00022729"/>
    </source>
</evidence>
<dbReference type="AlphaFoldDB" id="A0A3M7D9F8"/>
<proteinExistence type="predicted"/>
<dbReference type="Proteomes" id="UP000269276">
    <property type="component" value="Unassembled WGS sequence"/>
</dbReference>
<dbReference type="InterPro" id="IPR029058">
    <property type="entry name" value="AB_hydrolase_fold"/>
</dbReference>
<evidence type="ECO:0000313" key="6">
    <source>
        <dbReference type="Proteomes" id="UP000269276"/>
    </source>
</evidence>
<keyword evidence="2" id="KW-0378">Hydrolase</keyword>
<evidence type="ECO:0000313" key="5">
    <source>
        <dbReference type="EMBL" id="RMY60890.1"/>
    </source>
</evidence>
<evidence type="ECO:0000259" key="4">
    <source>
        <dbReference type="Pfam" id="PF01764"/>
    </source>
</evidence>
<protein>
    <recommendedName>
        <fullName evidence="4">Fungal lipase-type domain-containing protein</fullName>
    </recommendedName>
</protein>
<dbReference type="OrthoDB" id="406844at2759"/>
<sequence length="431" mass="47805">MAITLLLSMQYVARTILAAASLAASSGFASHGDHQSGDRNVSMALFSDLEELSRIVDISYCAGLIATGISKPFHCWCRCSDFPHFELVKDWRTGISMQSDSGGYIALDHHKQRILVAFRGTINMAGWLANFGLSPQEYTPFPGAEDQVSGEVETGKIAKAKGHASSCADCTVHTGFYKAWNNTRPHVLEAVSEHVEQYPQYELQLVGHSLGAAVAPFAALDFSARGWEPVITTFGEPRIGNVATNKHIDEVFGLNQDPQNYENHDQSALRWRRITHTKDPIPLVPPTEWGHGMHAGEIHITKPSLSPSIYNLKHCHGAFDEECIAGQDPTYPEKLGTAMLERKSIWAALVQAIPQLLISIVKWEVPHRYRLWQMFISHRDYFWRLGLCVPGGDPTGGGGDFPELEHWRAERGIMSGQGPLVEVAREVEKEL</sequence>
<dbReference type="InterPro" id="IPR002921">
    <property type="entry name" value="Fungal_lipase-type"/>
</dbReference>
<dbReference type="SUPFAM" id="SSF53474">
    <property type="entry name" value="alpha/beta-Hydrolases"/>
    <property type="match status" value="1"/>
</dbReference>
<evidence type="ECO:0000256" key="2">
    <source>
        <dbReference type="ARBA" id="ARBA00022801"/>
    </source>
</evidence>
<dbReference type="Pfam" id="PF01764">
    <property type="entry name" value="Lipase_3"/>
    <property type="match status" value="1"/>
</dbReference>
<feature type="domain" description="Fungal lipase-type" evidence="4">
    <location>
        <begin position="116"/>
        <end position="287"/>
    </location>
</feature>
<feature type="signal peptide" evidence="3">
    <location>
        <begin position="1"/>
        <end position="18"/>
    </location>
</feature>
<dbReference type="GO" id="GO:0016787">
    <property type="term" value="F:hydrolase activity"/>
    <property type="evidence" value="ECO:0007669"/>
    <property type="project" value="UniProtKB-KW"/>
</dbReference>
<organism evidence="5 6">
    <name type="scientific">Hortaea werneckii</name>
    <name type="common">Black yeast</name>
    <name type="synonym">Cladosporium werneckii</name>
    <dbReference type="NCBI Taxonomy" id="91943"/>
    <lineage>
        <taxon>Eukaryota</taxon>
        <taxon>Fungi</taxon>
        <taxon>Dikarya</taxon>
        <taxon>Ascomycota</taxon>
        <taxon>Pezizomycotina</taxon>
        <taxon>Dothideomycetes</taxon>
        <taxon>Dothideomycetidae</taxon>
        <taxon>Mycosphaerellales</taxon>
        <taxon>Teratosphaeriaceae</taxon>
        <taxon>Hortaea</taxon>
    </lineage>
</organism>
<dbReference type="GO" id="GO:0006629">
    <property type="term" value="P:lipid metabolic process"/>
    <property type="evidence" value="ECO:0007669"/>
    <property type="project" value="InterPro"/>
</dbReference>
<dbReference type="InterPro" id="IPR051299">
    <property type="entry name" value="AB_hydrolase_lip/est"/>
</dbReference>
<evidence type="ECO:0000256" key="3">
    <source>
        <dbReference type="SAM" id="SignalP"/>
    </source>
</evidence>
<comment type="caution">
    <text evidence="5">The sequence shown here is derived from an EMBL/GenBank/DDBJ whole genome shotgun (WGS) entry which is preliminary data.</text>
</comment>
<reference evidence="5 6" key="1">
    <citation type="journal article" date="2018" name="BMC Genomics">
        <title>Genomic evidence for intraspecific hybridization in a clonal and extremely halotolerant yeast.</title>
        <authorList>
            <person name="Gostincar C."/>
            <person name="Stajich J.E."/>
            <person name="Zupancic J."/>
            <person name="Zalar P."/>
            <person name="Gunde-Cimerman N."/>
        </authorList>
    </citation>
    <scope>NUCLEOTIDE SEQUENCE [LARGE SCALE GENOMIC DNA]</scope>
    <source>
        <strain evidence="5 6">EXF-2682</strain>
    </source>
</reference>
<keyword evidence="1 3" id="KW-0732">Signal</keyword>
<feature type="chain" id="PRO_5017932558" description="Fungal lipase-type domain-containing protein" evidence="3">
    <location>
        <begin position="19"/>
        <end position="431"/>
    </location>
</feature>
<dbReference type="CDD" id="cd00519">
    <property type="entry name" value="Lipase_3"/>
    <property type="match status" value="1"/>
</dbReference>
<accession>A0A3M7D9F8</accession>
<gene>
    <name evidence="5" type="ORF">D0863_11456</name>
</gene>
<name>A0A3M7D9F8_HORWE</name>
<dbReference type="Gene3D" id="3.40.50.1820">
    <property type="entry name" value="alpha/beta hydrolase"/>
    <property type="match status" value="1"/>
</dbReference>
<dbReference type="EMBL" id="QWIP01000540">
    <property type="protein sequence ID" value="RMY60890.1"/>
    <property type="molecule type" value="Genomic_DNA"/>
</dbReference>
<dbReference type="PANTHER" id="PTHR46640:SF1">
    <property type="entry name" value="FUNGAL LIPASE-LIKE DOMAIN-CONTAINING PROTEIN-RELATED"/>
    <property type="match status" value="1"/>
</dbReference>
<dbReference type="VEuPathDB" id="FungiDB:BTJ68_14387"/>